<sequence length="176" mass="20756">MEEKEIISNRQSKASKEGKAKEEEVKNLLLEDNFIKEKFFVGKPSEVLKDLSILYIPYGKEKAMIDADLCIIRKKDNKLVCVISVKKSFRERGGQTAYWSIKVKQENKGFKYILTTPDVDKELFNPKKPENKRKWRIILPYECDGVFIYSYKGKIYKDNNFYVGDEYLKEYIKNLV</sequence>
<keyword evidence="4" id="KW-1185">Reference proteome</keyword>
<dbReference type="AlphaFoldDB" id="A0A3M0B6I9"/>
<evidence type="ECO:0000259" key="2">
    <source>
        <dbReference type="Pfam" id="PF18643"/>
    </source>
</evidence>
<name>A0A3M0B6I9_9AQUI</name>
<reference evidence="3 4" key="1">
    <citation type="submission" date="2018-10" db="EMBL/GenBank/DDBJ databases">
        <title>Genomic Encyclopedia of Archaeal and Bacterial Type Strains, Phase II (KMG-II): from individual species to whole genera.</title>
        <authorList>
            <person name="Goeker M."/>
        </authorList>
    </citation>
    <scope>NUCLEOTIDE SEQUENCE [LARGE SCALE GENOMIC DNA]</scope>
    <source>
        <strain evidence="3 4">VM1</strain>
    </source>
</reference>
<accession>A0A3M0B6I9</accession>
<dbReference type="EMBL" id="REFO01000015">
    <property type="protein sequence ID" value="RMA93030.1"/>
    <property type="molecule type" value="Genomic_DNA"/>
</dbReference>
<evidence type="ECO:0000313" key="4">
    <source>
        <dbReference type="Proteomes" id="UP000280842"/>
    </source>
</evidence>
<proteinExistence type="predicted"/>
<organism evidence="3 4">
    <name type="scientific">Hydrogenothermus marinus</name>
    <dbReference type="NCBI Taxonomy" id="133270"/>
    <lineage>
        <taxon>Bacteria</taxon>
        <taxon>Pseudomonadati</taxon>
        <taxon>Aquificota</taxon>
        <taxon>Aquificia</taxon>
        <taxon>Aquificales</taxon>
        <taxon>Hydrogenothermaceae</taxon>
        <taxon>Hydrogenothermus</taxon>
    </lineage>
</organism>
<dbReference type="OrthoDB" id="9810465at2"/>
<gene>
    <name evidence="3" type="ORF">CLV39_1508</name>
</gene>
<dbReference type="Pfam" id="PF18643">
    <property type="entry name" value="RE_BsaWI"/>
    <property type="match status" value="1"/>
</dbReference>
<protein>
    <submittedName>
        <fullName evidence="3">Type II restriction enzyme</fullName>
    </submittedName>
</protein>
<feature type="domain" description="BsaWI restriction endonuclease type 2" evidence="2">
    <location>
        <begin position="51"/>
        <end position="149"/>
    </location>
</feature>
<evidence type="ECO:0000256" key="1">
    <source>
        <dbReference type="SAM" id="MobiDB-lite"/>
    </source>
</evidence>
<evidence type="ECO:0000313" key="3">
    <source>
        <dbReference type="EMBL" id="RMA93030.1"/>
    </source>
</evidence>
<comment type="caution">
    <text evidence="3">The sequence shown here is derived from an EMBL/GenBank/DDBJ whole genome shotgun (WGS) entry which is preliminary data.</text>
</comment>
<dbReference type="InterPro" id="IPR041551">
    <property type="entry name" value="RE_BsaWI"/>
</dbReference>
<feature type="region of interest" description="Disordered" evidence="1">
    <location>
        <begin position="1"/>
        <end position="20"/>
    </location>
</feature>
<dbReference type="Proteomes" id="UP000280842">
    <property type="component" value="Unassembled WGS sequence"/>
</dbReference>
<dbReference type="RefSeq" id="WP_121923612.1">
    <property type="nucleotide sequence ID" value="NZ_REFO01000015.1"/>
</dbReference>